<organism evidence="8 9">
    <name type="scientific">Pseudonocardia kongjuensis</name>
    <dbReference type="NCBI Taxonomy" id="102227"/>
    <lineage>
        <taxon>Bacteria</taxon>
        <taxon>Bacillati</taxon>
        <taxon>Actinomycetota</taxon>
        <taxon>Actinomycetes</taxon>
        <taxon>Pseudonocardiales</taxon>
        <taxon>Pseudonocardiaceae</taxon>
        <taxon>Pseudonocardia</taxon>
    </lineage>
</organism>
<comment type="caution">
    <text evidence="8">The sequence shown here is derived from an EMBL/GenBank/DDBJ whole genome shotgun (WGS) entry which is preliminary data.</text>
</comment>
<evidence type="ECO:0000313" key="8">
    <source>
        <dbReference type="EMBL" id="GAA1386430.1"/>
    </source>
</evidence>
<dbReference type="PANTHER" id="PTHR30055:SF175">
    <property type="entry name" value="HTH-TYPE TRANSCRIPTIONAL REPRESSOR KSTR2"/>
    <property type="match status" value="1"/>
</dbReference>
<feature type="domain" description="HTH tetR-type" evidence="7">
    <location>
        <begin position="23"/>
        <end position="83"/>
    </location>
</feature>
<feature type="region of interest" description="Disordered" evidence="6">
    <location>
        <begin position="1"/>
        <end position="25"/>
    </location>
</feature>
<evidence type="ECO:0000256" key="4">
    <source>
        <dbReference type="ARBA" id="ARBA00023163"/>
    </source>
</evidence>
<dbReference type="Proteomes" id="UP001501414">
    <property type="component" value="Unassembled WGS sequence"/>
</dbReference>
<keyword evidence="2" id="KW-0805">Transcription regulation</keyword>
<dbReference type="PROSITE" id="PS50977">
    <property type="entry name" value="HTH_TETR_2"/>
    <property type="match status" value="1"/>
</dbReference>
<feature type="DNA-binding region" description="H-T-H motif" evidence="5">
    <location>
        <begin position="46"/>
        <end position="65"/>
    </location>
</feature>
<dbReference type="EMBL" id="BAAAJK010000006">
    <property type="protein sequence ID" value="GAA1386430.1"/>
    <property type="molecule type" value="Genomic_DNA"/>
</dbReference>
<dbReference type="Pfam" id="PF17932">
    <property type="entry name" value="TetR_C_24"/>
    <property type="match status" value="1"/>
</dbReference>
<dbReference type="InterPro" id="IPR001647">
    <property type="entry name" value="HTH_TetR"/>
</dbReference>
<dbReference type="PRINTS" id="PR00455">
    <property type="entry name" value="HTHTETR"/>
</dbReference>
<dbReference type="InterPro" id="IPR050109">
    <property type="entry name" value="HTH-type_TetR-like_transc_reg"/>
</dbReference>
<evidence type="ECO:0000256" key="2">
    <source>
        <dbReference type="ARBA" id="ARBA00023015"/>
    </source>
</evidence>
<evidence type="ECO:0000313" key="9">
    <source>
        <dbReference type="Proteomes" id="UP001501414"/>
    </source>
</evidence>
<evidence type="ECO:0000256" key="6">
    <source>
        <dbReference type="SAM" id="MobiDB-lite"/>
    </source>
</evidence>
<dbReference type="InterPro" id="IPR009057">
    <property type="entry name" value="Homeodomain-like_sf"/>
</dbReference>
<dbReference type="InterPro" id="IPR041490">
    <property type="entry name" value="KstR2_TetR_C"/>
</dbReference>
<protein>
    <submittedName>
        <fullName evidence="8">TetR/AcrR family transcriptional regulator</fullName>
    </submittedName>
</protein>
<dbReference type="SUPFAM" id="SSF48498">
    <property type="entry name" value="Tetracyclin repressor-like, C-terminal domain"/>
    <property type="match status" value="1"/>
</dbReference>
<name>A0ABN1XPB0_9PSEU</name>
<dbReference type="InterPro" id="IPR036271">
    <property type="entry name" value="Tet_transcr_reg_TetR-rel_C_sf"/>
</dbReference>
<keyword evidence="4" id="KW-0804">Transcription</keyword>
<dbReference type="Pfam" id="PF00440">
    <property type="entry name" value="TetR_N"/>
    <property type="match status" value="1"/>
</dbReference>
<evidence type="ECO:0000259" key="7">
    <source>
        <dbReference type="PROSITE" id="PS50977"/>
    </source>
</evidence>
<proteinExistence type="predicted"/>
<dbReference type="Gene3D" id="1.10.10.60">
    <property type="entry name" value="Homeodomain-like"/>
    <property type="match status" value="1"/>
</dbReference>
<dbReference type="PANTHER" id="PTHR30055">
    <property type="entry name" value="HTH-TYPE TRANSCRIPTIONAL REGULATOR RUTR"/>
    <property type="match status" value="1"/>
</dbReference>
<evidence type="ECO:0000256" key="1">
    <source>
        <dbReference type="ARBA" id="ARBA00022491"/>
    </source>
</evidence>
<keyword evidence="1" id="KW-0678">Repressor</keyword>
<feature type="compositionally biased region" description="Basic and acidic residues" evidence="6">
    <location>
        <begin position="1"/>
        <end position="15"/>
    </location>
</feature>
<sequence length="211" mass="23965">MVARGEVDGAPDARGRKPSRKRQTRRAQVLEVAARMFHERGYQTTTTQEIGAELGLLKGSIYYYISSKEDLLFELIEQYHEETRGYFEAIVGSDRPPVAKIRELIITSTAHTARHLSRSSLFYTEWRALSEERQQVILAERERHEKALISWIAQAQADGDVRADVDPKLTALAIFGMVNSVYRWFRPDGRRSAEEVGEAFCALAVDGLLVH</sequence>
<dbReference type="Gene3D" id="1.10.357.10">
    <property type="entry name" value="Tetracycline Repressor, domain 2"/>
    <property type="match status" value="1"/>
</dbReference>
<accession>A0ABN1XPB0</accession>
<keyword evidence="3 5" id="KW-0238">DNA-binding</keyword>
<keyword evidence="9" id="KW-1185">Reference proteome</keyword>
<dbReference type="SUPFAM" id="SSF46689">
    <property type="entry name" value="Homeodomain-like"/>
    <property type="match status" value="1"/>
</dbReference>
<dbReference type="RefSeq" id="WP_344020799.1">
    <property type="nucleotide sequence ID" value="NZ_BAAAJK010000006.1"/>
</dbReference>
<evidence type="ECO:0000256" key="5">
    <source>
        <dbReference type="PROSITE-ProRule" id="PRU00335"/>
    </source>
</evidence>
<feature type="compositionally biased region" description="Basic residues" evidence="6">
    <location>
        <begin position="16"/>
        <end position="25"/>
    </location>
</feature>
<reference evidence="8 9" key="1">
    <citation type="journal article" date="2019" name="Int. J. Syst. Evol. Microbiol.">
        <title>The Global Catalogue of Microorganisms (GCM) 10K type strain sequencing project: providing services to taxonomists for standard genome sequencing and annotation.</title>
        <authorList>
            <consortium name="The Broad Institute Genomics Platform"/>
            <consortium name="The Broad Institute Genome Sequencing Center for Infectious Disease"/>
            <person name="Wu L."/>
            <person name="Ma J."/>
        </authorList>
    </citation>
    <scope>NUCLEOTIDE SEQUENCE [LARGE SCALE GENOMIC DNA]</scope>
    <source>
        <strain evidence="8 9">JCM 11896</strain>
    </source>
</reference>
<evidence type="ECO:0000256" key="3">
    <source>
        <dbReference type="ARBA" id="ARBA00023125"/>
    </source>
</evidence>
<gene>
    <name evidence="8" type="ORF">GCM10009613_20380</name>
</gene>